<evidence type="ECO:0000256" key="1">
    <source>
        <dbReference type="ARBA" id="ARBA00001947"/>
    </source>
</evidence>
<proteinExistence type="predicted"/>
<gene>
    <name evidence="5" type="ORF">CVO77_16070</name>
</gene>
<reference evidence="6" key="1">
    <citation type="submission" date="2017-11" db="EMBL/GenBank/DDBJ databases">
        <title>The complete genome sequence of Sphingopyxis pomeranensis sp. nov. strain WS5A3p.</title>
        <authorList>
            <person name="Kaminski M.A."/>
        </authorList>
    </citation>
    <scope>NUCLEOTIDE SEQUENCE [LARGE SCALE GENOMIC DNA]</scope>
    <source>
        <strain evidence="6">WS5A3p</strain>
    </source>
</reference>
<dbReference type="Proteomes" id="UP000238954">
    <property type="component" value="Chromosome"/>
</dbReference>
<dbReference type="Gene3D" id="3.20.20.70">
    <property type="entry name" value="Aldolase class I"/>
    <property type="match status" value="1"/>
</dbReference>
<comment type="caution">
    <text evidence="5">The sequence shown here is derived from an EMBL/GenBank/DDBJ whole genome shotgun (WGS) entry which is preliminary data.</text>
</comment>
<accession>A0A2S8B2A3</accession>
<evidence type="ECO:0000256" key="2">
    <source>
        <dbReference type="ARBA" id="ARBA00022679"/>
    </source>
</evidence>
<evidence type="ECO:0000313" key="6">
    <source>
        <dbReference type="Proteomes" id="UP000238954"/>
    </source>
</evidence>
<dbReference type="OrthoDB" id="9805277at2"/>
<protein>
    <submittedName>
        <fullName evidence="5">Transposase</fullName>
    </submittedName>
</protein>
<keyword evidence="3" id="KW-0479">Metal-binding</keyword>
<sequence length="354" mass="39322">MQFLDDSLLPETQDKLVITVAPYGPEWHPDDFPEDIPLSMEEHIQKAVDCYNAGATVLHMHVREEDGTGSKRLSKFNELIAGVRARVPDMIIQVGGSISFSPESEEDGAEAKWLSDEVRHMLAELTPAPDQVTIAVNTTQMNIMDLMSDADYGETSLAAPALYQAYREMVVPAGPQWVEEHLRRLTGAGIQPHFQLTCMPDLETVERLVRRGLYKGPLNLTWVGIGGGFDGPNPNNFMEFIRRAPDGSTVTLETLMRHVLPVNVMAMCLGQHVRCGIEDTLYDQHGNKMTSVQGIEQIVRVAKELGREVATAKEAREIYQIGVQYNSVEETLAKLGMAPNRQPGQRALPIRYAA</sequence>
<dbReference type="InterPro" id="IPR008567">
    <property type="entry name" value="BKACE"/>
</dbReference>
<dbReference type="Pfam" id="PF05853">
    <property type="entry name" value="BKACE"/>
    <property type="match status" value="1"/>
</dbReference>
<keyword evidence="6" id="KW-1185">Reference proteome</keyword>
<evidence type="ECO:0000256" key="4">
    <source>
        <dbReference type="ARBA" id="ARBA00022833"/>
    </source>
</evidence>
<keyword evidence="4" id="KW-0862">Zinc</keyword>
<dbReference type="RefSeq" id="WP_105999910.1">
    <property type="nucleotide sequence ID" value="NZ_CM009578.1"/>
</dbReference>
<dbReference type="InterPro" id="IPR013785">
    <property type="entry name" value="Aldolase_TIM"/>
</dbReference>
<evidence type="ECO:0000256" key="3">
    <source>
        <dbReference type="ARBA" id="ARBA00022723"/>
    </source>
</evidence>
<evidence type="ECO:0000313" key="5">
    <source>
        <dbReference type="EMBL" id="PQM26535.1"/>
    </source>
</evidence>
<dbReference type="EMBL" id="PHFW01000003">
    <property type="protein sequence ID" value="PQM26535.1"/>
    <property type="molecule type" value="Genomic_DNA"/>
</dbReference>
<dbReference type="AlphaFoldDB" id="A0A2S8B2A3"/>
<dbReference type="GO" id="GO:0046872">
    <property type="term" value="F:metal ion binding"/>
    <property type="evidence" value="ECO:0007669"/>
    <property type="project" value="UniProtKB-KW"/>
</dbReference>
<dbReference type="GO" id="GO:0043720">
    <property type="term" value="F:3-keto-5-aminohexanoate cleavage activity"/>
    <property type="evidence" value="ECO:0007669"/>
    <property type="project" value="InterPro"/>
</dbReference>
<dbReference type="PANTHER" id="PTHR37418:SF2">
    <property type="entry name" value="3-KETO-5-AMINOHEXANOATE CLEAVAGE ENZYME"/>
    <property type="match status" value="1"/>
</dbReference>
<organism evidence="5 6">
    <name type="scientific">Sphingopyxis lindanitolerans</name>
    <dbReference type="NCBI Taxonomy" id="2054227"/>
    <lineage>
        <taxon>Bacteria</taxon>
        <taxon>Pseudomonadati</taxon>
        <taxon>Pseudomonadota</taxon>
        <taxon>Alphaproteobacteria</taxon>
        <taxon>Sphingomonadales</taxon>
        <taxon>Sphingomonadaceae</taxon>
        <taxon>Sphingopyxis</taxon>
    </lineage>
</organism>
<comment type="cofactor">
    <cofactor evidence="1">
        <name>Zn(2+)</name>
        <dbReference type="ChEBI" id="CHEBI:29105"/>
    </cofactor>
</comment>
<dbReference type="PANTHER" id="PTHR37418">
    <property type="entry name" value="3-KETO-5-AMINOHEXANOATE CLEAVAGE ENZYME-RELATED"/>
    <property type="match status" value="1"/>
</dbReference>
<name>A0A2S8B2A3_9SPHN</name>
<keyword evidence="2" id="KW-0808">Transferase</keyword>